<feature type="region of interest" description="Disordered" evidence="1">
    <location>
        <begin position="118"/>
        <end position="159"/>
    </location>
</feature>
<organism evidence="2 3">
    <name type="scientific">Eumeta variegata</name>
    <name type="common">Bagworm moth</name>
    <name type="synonym">Eumeta japonica</name>
    <dbReference type="NCBI Taxonomy" id="151549"/>
    <lineage>
        <taxon>Eukaryota</taxon>
        <taxon>Metazoa</taxon>
        <taxon>Ecdysozoa</taxon>
        <taxon>Arthropoda</taxon>
        <taxon>Hexapoda</taxon>
        <taxon>Insecta</taxon>
        <taxon>Pterygota</taxon>
        <taxon>Neoptera</taxon>
        <taxon>Endopterygota</taxon>
        <taxon>Lepidoptera</taxon>
        <taxon>Glossata</taxon>
        <taxon>Ditrysia</taxon>
        <taxon>Tineoidea</taxon>
        <taxon>Psychidae</taxon>
        <taxon>Oiketicinae</taxon>
        <taxon>Eumeta</taxon>
    </lineage>
</organism>
<gene>
    <name evidence="2" type="ORF">EVAR_32169_1</name>
</gene>
<feature type="compositionally biased region" description="Basic residues" evidence="1">
    <location>
        <begin position="123"/>
        <end position="140"/>
    </location>
</feature>
<dbReference type="Proteomes" id="UP000299102">
    <property type="component" value="Unassembled WGS sequence"/>
</dbReference>
<protein>
    <submittedName>
        <fullName evidence="2">Uncharacterized protein</fullName>
    </submittedName>
</protein>
<evidence type="ECO:0000313" key="2">
    <source>
        <dbReference type="EMBL" id="GBP43603.1"/>
    </source>
</evidence>
<evidence type="ECO:0000313" key="3">
    <source>
        <dbReference type="Proteomes" id="UP000299102"/>
    </source>
</evidence>
<accession>A0A4C1VXT8</accession>
<sequence length="159" mass="16942">MRKKSSVNSQRALAAGARPITARPPHARAAATVSRDNDMTSSYSFFRGPIGSTWNMYWRSLVIIVTTDGVTLSLCRHTPSPTPPCIPFARVACIPHISLLLCPAAGAARAAAVGGAGAAWRARGGRRRKRAGGSRRRKSRGPAPAARPTHSRVTSRDFA</sequence>
<name>A0A4C1VXT8_EUMVA</name>
<dbReference type="AlphaFoldDB" id="A0A4C1VXT8"/>
<proteinExistence type="predicted"/>
<evidence type="ECO:0000256" key="1">
    <source>
        <dbReference type="SAM" id="MobiDB-lite"/>
    </source>
</evidence>
<comment type="caution">
    <text evidence="2">The sequence shown here is derived from an EMBL/GenBank/DDBJ whole genome shotgun (WGS) entry which is preliminary data.</text>
</comment>
<dbReference type="EMBL" id="BGZK01000439">
    <property type="protein sequence ID" value="GBP43603.1"/>
    <property type="molecule type" value="Genomic_DNA"/>
</dbReference>
<reference evidence="2 3" key="1">
    <citation type="journal article" date="2019" name="Commun. Biol.">
        <title>The bagworm genome reveals a unique fibroin gene that provides high tensile strength.</title>
        <authorList>
            <person name="Kono N."/>
            <person name="Nakamura H."/>
            <person name="Ohtoshi R."/>
            <person name="Tomita M."/>
            <person name="Numata K."/>
            <person name="Arakawa K."/>
        </authorList>
    </citation>
    <scope>NUCLEOTIDE SEQUENCE [LARGE SCALE GENOMIC DNA]</scope>
</reference>
<keyword evidence="3" id="KW-1185">Reference proteome</keyword>